<evidence type="ECO:0000313" key="10">
    <source>
        <dbReference type="EMBL" id="EPF12622.1"/>
    </source>
</evidence>
<evidence type="ECO:0000259" key="9">
    <source>
        <dbReference type="Pfam" id="PF08437"/>
    </source>
</evidence>
<feature type="domain" description="Glycosyl transferase family 8 C-terminal" evidence="9">
    <location>
        <begin position="278"/>
        <end position="334"/>
    </location>
</feature>
<keyword evidence="7" id="KW-0460">Magnesium</keyword>
<keyword evidence="6" id="KW-0479">Metal-binding</keyword>
<dbReference type="PANTHER" id="PTHR13778:SF47">
    <property type="entry name" value="LIPOPOLYSACCHARIDE 1,3-GALACTOSYLTRANSFERASE"/>
    <property type="match status" value="1"/>
</dbReference>
<dbReference type="SUPFAM" id="SSF53448">
    <property type="entry name" value="Nucleotide-diphospho-sugar transferases"/>
    <property type="match status" value="1"/>
</dbReference>
<sequence length="336" mass="38699">MTSTYLNISDVICEKIELDFQSDSHPEALTIAFGTDKNFLLGCGVAVASVIISNPQHKFSFHIFTDEFSAQTRDDFSTLAKTYKIKITVYVIDGSELNGLPITKNWTKAIYYRFIIFDYFNEKCERVLYLDSDIVCQNPLDELIRLDLGDSIAAVVADESKEWWEKRASQLRCPAIKNGYFNSGVLLVNPGRWAEQEITKKALALLNDREVQEYISYPDQDILNILLAGDLLFLDVKYNTQFSLNYELKDNVSVPIKSETVFIHYIGPTKPWHAWGNYASSQPFMDAKKQSPWEGKKLLEPVTATQSRYAAKHFTRQKKYFLAMVCWAKYYLYKLK</sequence>
<dbReference type="AlphaFoldDB" id="S3IYD1"/>
<evidence type="ECO:0000256" key="8">
    <source>
        <dbReference type="ARBA" id="ARBA00022985"/>
    </source>
</evidence>
<dbReference type="Gene3D" id="3.90.550.10">
    <property type="entry name" value="Spore Coat Polysaccharide Biosynthesis Protein SpsA, Chain A"/>
    <property type="match status" value="1"/>
</dbReference>
<gene>
    <name evidence="10" type="ORF">HMPREF0201_04732</name>
</gene>
<keyword evidence="5 10" id="KW-0808">Transferase</keyword>
<evidence type="ECO:0000256" key="3">
    <source>
        <dbReference type="ARBA" id="ARBA00006351"/>
    </source>
</evidence>
<dbReference type="Pfam" id="PF08437">
    <property type="entry name" value="Glyco_transf_8C"/>
    <property type="match status" value="1"/>
</dbReference>
<reference evidence="10 11" key="1">
    <citation type="submission" date="2013-04" db="EMBL/GenBank/DDBJ databases">
        <authorList>
            <person name="Weinstock G."/>
            <person name="Sodergren E."/>
            <person name="Lobos E.A."/>
            <person name="Fulton L."/>
            <person name="Fulton R."/>
            <person name="Courtney L."/>
            <person name="Fronick C."/>
            <person name="O'Laughlin M."/>
            <person name="Godfrey J."/>
            <person name="Wilson R.M."/>
            <person name="Miner T."/>
            <person name="Farmer C."/>
            <person name="Delehaunty K."/>
            <person name="Cordes M."/>
            <person name="Minx P."/>
            <person name="Tomlinson C."/>
            <person name="Chen J."/>
            <person name="Wollam A."/>
            <person name="Pepin K.H."/>
            <person name="Palsikar V.B."/>
            <person name="Zhang X."/>
            <person name="Suruliraj S."/>
            <person name="Perna N.T."/>
            <person name="Plunkett G."/>
            <person name="Warren W."/>
            <person name="Mitreva M."/>
            <person name="Mardis E.R."/>
            <person name="Wilson R.K."/>
        </authorList>
    </citation>
    <scope>NUCLEOTIDE SEQUENCE [LARGE SCALE GENOMIC DNA]</scope>
    <source>
        <strain evidence="10 11">DSM 4568</strain>
    </source>
</reference>
<evidence type="ECO:0000256" key="4">
    <source>
        <dbReference type="ARBA" id="ARBA00022676"/>
    </source>
</evidence>
<keyword evidence="4" id="KW-0328">Glycosyltransferase</keyword>
<protein>
    <submittedName>
        <fullName evidence="10">Glycosyltransferase, family 8</fullName>
    </submittedName>
</protein>
<dbReference type="InterPro" id="IPR013645">
    <property type="entry name" value="Glyco_transf_8N"/>
</dbReference>
<dbReference type="GO" id="GO:0046872">
    <property type="term" value="F:metal ion binding"/>
    <property type="evidence" value="ECO:0007669"/>
    <property type="project" value="UniProtKB-KW"/>
</dbReference>
<dbReference type="OrthoDB" id="9807549at2"/>
<dbReference type="GO" id="GO:0008918">
    <property type="term" value="F:lipopolysaccharide 3-alpha-galactosyltransferase activity"/>
    <property type="evidence" value="ECO:0007669"/>
    <property type="project" value="InterPro"/>
</dbReference>
<comment type="caution">
    <text evidence="10">The sequence shown here is derived from an EMBL/GenBank/DDBJ whole genome shotgun (WGS) entry which is preliminary data.</text>
</comment>
<evidence type="ECO:0000313" key="11">
    <source>
        <dbReference type="Proteomes" id="UP000014585"/>
    </source>
</evidence>
<dbReference type="STRING" id="566551.HMPREF0201_04732"/>
<dbReference type="InterPro" id="IPR050748">
    <property type="entry name" value="Glycosyltrans_8_dom-fam"/>
</dbReference>
<dbReference type="Proteomes" id="UP000014585">
    <property type="component" value="Unassembled WGS sequence"/>
</dbReference>
<dbReference type="Pfam" id="PF01501">
    <property type="entry name" value="Glyco_transf_8"/>
    <property type="match status" value="1"/>
</dbReference>
<accession>S3IYD1</accession>
<dbReference type="PATRIC" id="fig|566551.4.peg.4333"/>
<keyword evidence="8" id="KW-0448">Lipopolysaccharide biosynthesis</keyword>
<evidence type="ECO:0000256" key="2">
    <source>
        <dbReference type="ARBA" id="ARBA00004713"/>
    </source>
</evidence>
<evidence type="ECO:0000256" key="1">
    <source>
        <dbReference type="ARBA" id="ARBA00001946"/>
    </source>
</evidence>
<comment type="cofactor">
    <cofactor evidence="1">
        <name>Mg(2+)</name>
        <dbReference type="ChEBI" id="CHEBI:18420"/>
    </cofactor>
</comment>
<dbReference type="PANTHER" id="PTHR13778">
    <property type="entry name" value="GLYCOSYLTRANSFERASE 8 DOMAIN-CONTAINING PROTEIN"/>
    <property type="match status" value="1"/>
</dbReference>
<evidence type="ECO:0000256" key="6">
    <source>
        <dbReference type="ARBA" id="ARBA00022723"/>
    </source>
</evidence>
<comment type="similarity">
    <text evidence="3">Belongs to the glycosyltransferase 8 family.</text>
</comment>
<dbReference type="RefSeq" id="WP_016538891.1">
    <property type="nucleotide sequence ID" value="NZ_KE161030.1"/>
</dbReference>
<dbReference type="HOGENOM" id="CLU_050833_5_0_6"/>
<dbReference type="InterPro" id="IPR029044">
    <property type="entry name" value="Nucleotide-diphossugar_trans"/>
</dbReference>
<dbReference type="EMBL" id="ATDT01000039">
    <property type="protein sequence ID" value="EPF12622.1"/>
    <property type="molecule type" value="Genomic_DNA"/>
</dbReference>
<proteinExistence type="inferred from homology"/>
<dbReference type="InterPro" id="IPR002495">
    <property type="entry name" value="Glyco_trans_8"/>
</dbReference>
<comment type="pathway">
    <text evidence="2">Bacterial outer membrane biogenesis; LPS core biosynthesis.</text>
</comment>
<evidence type="ECO:0000256" key="7">
    <source>
        <dbReference type="ARBA" id="ARBA00022842"/>
    </source>
</evidence>
<evidence type="ECO:0000256" key="5">
    <source>
        <dbReference type="ARBA" id="ARBA00022679"/>
    </source>
</evidence>
<dbReference type="CDD" id="cd04194">
    <property type="entry name" value="GT8_A4GalT_like"/>
    <property type="match status" value="1"/>
</dbReference>
<organism evidence="10 11">
    <name type="scientific">Cedecea davisae DSM 4568</name>
    <dbReference type="NCBI Taxonomy" id="566551"/>
    <lineage>
        <taxon>Bacteria</taxon>
        <taxon>Pseudomonadati</taxon>
        <taxon>Pseudomonadota</taxon>
        <taxon>Gammaproteobacteria</taxon>
        <taxon>Enterobacterales</taxon>
        <taxon>Enterobacteriaceae</taxon>
        <taxon>Cedecea</taxon>
    </lineage>
</organism>
<name>S3IYD1_9ENTR</name>